<dbReference type="Proteomes" id="UP000198869">
    <property type="component" value="Unassembled WGS sequence"/>
</dbReference>
<reference evidence="2" key="1">
    <citation type="submission" date="2016-10" db="EMBL/GenBank/DDBJ databases">
        <authorList>
            <person name="Varghese N."/>
            <person name="Submissions S."/>
        </authorList>
    </citation>
    <scope>NUCLEOTIDE SEQUENCE [LARGE SCALE GENOMIC DNA]</scope>
    <source>
        <strain evidence="2">DSM 17071</strain>
    </source>
</reference>
<sequence>MIKNLKLNSVMDFKDDCILMSHADFADGADFLFVESFFETTFSNMIN</sequence>
<keyword evidence="2" id="KW-1185">Reference proteome</keyword>
<dbReference type="EMBL" id="FNDW01000006">
    <property type="protein sequence ID" value="SDI34517.1"/>
    <property type="molecule type" value="Genomic_DNA"/>
</dbReference>
<dbReference type="STRING" id="311334.SAMN05421846_106208"/>
<organism evidence="1 2">
    <name type="scientific">Chryseobacterium taeanense</name>
    <dbReference type="NCBI Taxonomy" id="311334"/>
    <lineage>
        <taxon>Bacteria</taxon>
        <taxon>Pseudomonadati</taxon>
        <taxon>Bacteroidota</taxon>
        <taxon>Flavobacteriia</taxon>
        <taxon>Flavobacteriales</taxon>
        <taxon>Weeksellaceae</taxon>
        <taxon>Chryseobacterium group</taxon>
        <taxon>Chryseobacterium</taxon>
    </lineage>
</organism>
<accession>A0A1G8JTT9</accession>
<gene>
    <name evidence="1" type="ORF">SAMN05421846_106208</name>
</gene>
<evidence type="ECO:0000313" key="1">
    <source>
        <dbReference type="EMBL" id="SDI34517.1"/>
    </source>
</evidence>
<proteinExistence type="predicted"/>
<name>A0A1G8JTT9_9FLAO</name>
<dbReference type="AlphaFoldDB" id="A0A1G8JTT9"/>
<evidence type="ECO:0000313" key="2">
    <source>
        <dbReference type="Proteomes" id="UP000198869"/>
    </source>
</evidence>
<protein>
    <submittedName>
        <fullName evidence="1">Uncharacterized protein</fullName>
    </submittedName>
</protein>